<organism evidence="4 5">
    <name type="scientific">Clostridium ljungdahlii</name>
    <dbReference type="NCBI Taxonomy" id="1538"/>
    <lineage>
        <taxon>Bacteria</taxon>
        <taxon>Bacillati</taxon>
        <taxon>Bacillota</taxon>
        <taxon>Clostridia</taxon>
        <taxon>Eubacteriales</taxon>
        <taxon>Clostridiaceae</taxon>
        <taxon>Clostridium</taxon>
    </lineage>
</organism>
<dbReference type="GO" id="GO:0016020">
    <property type="term" value="C:membrane"/>
    <property type="evidence" value="ECO:0007669"/>
    <property type="project" value="InterPro"/>
</dbReference>
<name>A0A162KLS2_9CLOT</name>
<evidence type="ECO:0000313" key="4">
    <source>
        <dbReference type="EMBL" id="OAA83982.1"/>
    </source>
</evidence>
<evidence type="ECO:0000256" key="1">
    <source>
        <dbReference type="ARBA" id="ARBA00023224"/>
    </source>
</evidence>
<dbReference type="PROSITE" id="PS50111">
    <property type="entry name" value="CHEMOTAXIS_TRANSDUC_2"/>
    <property type="match status" value="1"/>
</dbReference>
<accession>A0A162KLS2</accession>
<dbReference type="AlphaFoldDB" id="A0A162KLS2"/>
<keyword evidence="1 2" id="KW-0807">Transducer</keyword>
<dbReference type="OrthoDB" id="9816519at2"/>
<comment type="caution">
    <text evidence="4">The sequence shown here is derived from an EMBL/GenBank/DDBJ whole genome shotgun (WGS) entry which is preliminary data.</text>
</comment>
<dbReference type="SMART" id="SM00283">
    <property type="entry name" value="MA"/>
    <property type="match status" value="1"/>
</dbReference>
<dbReference type="PANTHER" id="PTHR32089">
    <property type="entry name" value="METHYL-ACCEPTING CHEMOTAXIS PROTEIN MCPB"/>
    <property type="match status" value="1"/>
</dbReference>
<dbReference type="SUPFAM" id="SSF58104">
    <property type="entry name" value="Methyl-accepting chemotaxis protein (MCP) signaling domain"/>
    <property type="match status" value="1"/>
</dbReference>
<dbReference type="PATRIC" id="fig|1538.10.peg.3135"/>
<proteinExistence type="predicted"/>
<dbReference type="GO" id="GO:0007165">
    <property type="term" value="P:signal transduction"/>
    <property type="evidence" value="ECO:0007669"/>
    <property type="project" value="UniProtKB-KW"/>
</dbReference>
<dbReference type="RefSeq" id="WP_063556430.1">
    <property type="nucleotide sequence ID" value="NZ_LITT01000046.1"/>
</dbReference>
<evidence type="ECO:0000313" key="5">
    <source>
        <dbReference type="Proteomes" id="UP000077407"/>
    </source>
</evidence>
<evidence type="ECO:0000256" key="2">
    <source>
        <dbReference type="PROSITE-ProRule" id="PRU00284"/>
    </source>
</evidence>
<dbReference type="InterPro" id="IPR004089">
    <property type="entry name" value="MCPsignal_dom"/>
</dbReference>
<protein>
    <submittedName>
        <fullName evidence="4">Putative sensory transducer protein YfmS</fullName>
    </submittedName>
</protein>
<gene>
    <name evidence="4" type="primary">yfmS_7</name>
    <name evidence="4" type="ORF">WY13_03111</name>
</gene>
<dbReference type="Gene3D" id="1.10.287.950">
    <property type="entry name" value="Methyl-accepting chemotaxis protein"/>
    <property type="match status" value="1"/>
</dbReference>
<dbReference type="EMBL" id="LITT01000046">
    <property type="protein sequence ID" value="OAA83982.1"/>
    <property type="molecule type" value="Genomic_DNA"/>
</dbReference>
<reference evidence="4 5" key="1">
    <citation type="journal article" date="2015" name="Biotechnol. Bioeng.">
        <title>Genome sequence and phenotypic characterization of Caulobacter segnis.</title>
        <authorList>
            <person name="Patel S."/>
            <person name="Fletcher B."/>
            <person name="Scott D.C."/>
            <person name="Ely B."/>
        </authorList>
    </citation>
    <scope>NUCLEOTIDE SEQUENCE [LARGE SCALE GENOMIC DNA]</scope>
    <source>
        <strain evidence="4 5">ERI-2</strain>
    </source>
</reference>
<dbReference type="Pfam" id="PF00015">
    <property type="entry name" value="MCPsignal"/>
    <property type="match status" value="1"/>
</dbReference>
<dbReference type="PANTHER" id="PTHR32089:SF112">
    <property type="entry name" value="LYSOZYME-LIKE PROTEIN-RELATED"/>
    <property type="match status" value="1"/>
</dbReference>
<feature type="domain" description="Methyl-accepting transducer" evidence="3">
    <location>
        <begin position="222"/>
        <end position="384"/>
    </location>
</feature>
<dbReference type="Proteomes" id="UP000077407">
    <property type="component" value="Unassembled WGS sequence"/>
</dbReference>
<evidence type="ECO:0000259" key="3">
    <source>
        <dbReference type="PROSITE" id="PS50111"/>
    </source>
</evidence>
<sequence>MISINELDYLKRMCELQAEMIPGGVVYFVTEKNKVVWKKESKIFDMKSMDVGFDLSEHNLRLKVLEEKKNVTEDISKSKYGALKIFEEPIADEKGQVIGAFCSVFSKSHPVEKAFKDFAPRLVEMFPEGAFFILSDLEKVTSVQRSEKFDVPAIKPGVSFLDNPATVVSKAIQTKKFASEDIDTLGNLGVPVRMATYPLCDEDTGDVVGTFGMIIPRGATVNLKNMSNDLTENITGVSSTIEELAASASEIHTNEQNLDNEIKQIISLSEEINEVSSLIKGISDETKMLGLNASIEAARAGDAGKGFGVVAQEIRKLSEQSRSTVPKIAKLTDNIREKVESSSKMSQNSLNSSQEQAAATQEITASIEEITSMSENLNQIVNKL</sequence>